<dbReference type="Gene3D" id="3.40.50.10300">
    <property type="entry name" value="CoaB-like"/>
    <property type="match status" value="1"/>
</dbReference>
<feature type="domain" description="DNA/pantothenate metabolism flavoprotein C-terminal" evidence="1">
    <location>
        <begin position="2"/>
        <end position="207"/>
    </location>
</feature>
<protein>
    <submittedName>
        <fullName evidence="2">Phosphopantothenoylcysteine decarboxylase</fullName>
    </submittedName>
</protein>
<comment type="caution">
    <text evidence="2">The sequence shown here is derived from an EMBL/GenBank/DDBJ whole genome shotgun (WGS) entry which is preliminary data.</text>
</comment>
<dbReference type="Pfam" id="PF04127">
    <property type="entry name" value="DFP"/>
    <property type="match status" value="1"/>
</dbReference>
<reference evidence="2" key="1">
    <citation type="submission" date="2021-01" db="EMBL/GenBank/DDBJ databases">
        <title>Modified the classification status of verrucomicrobia.</title>
        <authorList>
            <person name="Feng X."/>
        </authorList>
    </citation>
    <scope>NUCLEOTIDE SEQUENCE</scope>
    <source>
        <strain evidence="2">KCTC 22041</strain>
    </source>
</reference>
<dbReference type="InterPro" id="IPR035929">
    <property type="entry name" value="CoaB-like_sf"/>
</dbReference>
<dbReference type="GO" id="GO:0003824">
    <property type="term" value="F:catalytic activity"/>
    <property type="evidence" value="ECO:0007669"/>
    <property type="project" value="UniProtKB-ARBA"/>
</dbReference>
<dbReference type="EMBL" id="JAENIJ010000002">
    <property type="protein sequence ID" value="MBK1881117.1"/>
    <property type="molecule type" value="Genomic_DNA"/>
</dbReference>
<dbReference type="InterPro" id="IPR007085">
    <property type="entry name" value="DNA/pantothenate-metab_flavo_C"/>
</dbReference>
<dbReference type="SUPFAM" id="SSF102645">
    <property type="entry name" value="CoaB-like"/>
    <property type="match status" value="1"/>
</dbReference>
<evidence type="ECO:0000313" key="2">
    <source>
        <dbReference type="EMBL" id="MBK1881117.1"/>
    </source>
</evidence>
<sequence length="219" mass="23481">MNVLVTAGPTREPIDPVRFLTNRSSGKMGYAVAEAFAKAGHTVLLVSGPTSLDVPDYVDFVPVTTAAEMHEVVGHHLKRMDIAVFVAAVADYTPAKVAPQKIKKEGDSLMLELVKTKDILGSARGEFGFAGTLVGFAAETENLEANARRKLTGKGCDLVVANDVSEEGRGFDSHGNEVTLCFPDRTLELPHAPKSELAKDLVETILDLHLTKISTSSNH</sequence>
<accession>A0A934S2G5</accession>
<keyword evidence="3" id="KW-1185">Reference proteome</keyword>
<organism evidence="2 3">
    <name type="scientific">Luteolibacter pohnpeiensis</name>
    <dbReference type="NCBI Taxonomy" id="454153"/>
    <lineage>
        <taxon>Bacteria</taxon>
        <taxon>Pseudomonadati</taxon>
        <taxon>Verrucomicrobiota</taxon>
        <taxon>Verrucomicrobiia</taxon>
        <taxon>Verrucomicrobiales</taxon>
        <taxon>Verrucomicrobiaceae</taxon>
        <taxon>Luteolibacter</taxon>
    </lineage>
</organism>
<evidence type="ECO:0000313" key="3">
    <source>
        <dbReference type="Proteomes" id="UP000603141"/>
    </source>
</evidence>
<evidence type="ECO:0000259" key="1">
    <source>
        <dbReference type="Pfam" id="PF04127"/>
    </source>
</evidence>
<name>A0A934S2G5_9BACT</name>
<dbReference type="GO" id="GO:0015937">
    <property type="term" value="P:coenzyme A biosynthetic process"/>
    <property type="evidence" value="ECO:0007669"/>
    <property type="project" value="UniProtKB-ARBA"/>
</dbReference>
<proteinExistence type="predicted"/>
<gene>
    <name evidence="2" type="ORF">JIN85_01755</name>
</gene>
<dbReference type="AlphaFoldDB" id="A0A934S2G5"/>
<dbReference type="Proteomes" id="UP000603141">
    <property type="component" value="Unassembled WGS sequence"/>
</dbReference>